<organism evidence="1 2">
    <name type="scientific">Trichobilharzia regenti</name>
    <name type="common">Nasal bird schistosome</name>
    <dbReference type="NCBI Taxonomy" id="157069"/>
    <lineage>
        <taxon>Eukaryota</taxon>
        <taxon>Metazoa</taxon>
        <taxon>Spiralia</taxon>
        <taxon>Lophotrochozoa</taxon>
        <taxon>Platyhelminthes</taxon>
        <taxon>Trematoda</taxon>
        <taxon>Digenea</taxon>
        <taxon>Strigeidida</taxon>
        <taxon>Schistosomatoidea</taxon>
        <taxon>Schistosomatidae</taxon>
        <taxon>Trichobilharzia</taxon>
    </lineage>
</organism>
<name>A0AA85JXI1_TRIRE</name>
<dbReference type="WBParaSite" id="TREG1_59210.1">
    <property type="protein sequence ID" value="TREG1_59210.1"/>
    <property type="gene ID" value="TREG1_59210"/>
</dbReference>
<reference evidence="1" key="1">
    <citation type="submission" date="2022-06" db="EMBL/GenBank/DDBJ databases">
        <authorList>
            <person name="Berger JAMES D."/>
            <person name="Berger JAMES D."/>
        </authorList>
    </citation>
    <scope>NUCLEOTIDE SEQUENCE [LARGE SCALE GENOMIC DNA]</scope>
</reference>
<dbReference type="Proteomes" id="UP000050795">
    <property type="component" value="Unassembled WGS sequence"/>
</dbReference>
<evidence type="ECO:0000313" key="2">
    <source>
        <dbReference type="WBParaSite" id="TREG1_59210.1"/>
    </source>
</evidence>
<keyword evidence="1" id="KW-1185">Reference proteome</keyword>
<sequence>MFHWEREGKNTYLCSYISSNRLVTDKISGYTKNSLCSTFSSLPLLWSKYVKKILTSQRVYCAAFHSVLLNGCETRTAKMEDSKRLAAFFHRCSRSIACAKWYNMESNIEIRCSIRQRKQVNI</sequence>
<protein>
    <submittedName>
        <fullName evidence="2">Uncharacterized protein</fullName>
    </submittedName>
</protein>
<dbReference type="AlphaFoldDB" id="A0AA85JXI1"/>
<accession>A0AA85JXI1</accession>
<proteinExistence type="predicted"/>
<reference evidence="2" key="2">
    <citation type="submission" date="2023-11" db="UniProtKB">
        <authorList>
            <consortium name="WormBaseParasite"/>
        </authorList>
    </citation>
    <scope>IDENTIFICATION</scope>
</reference>
<evidence type="ECO:0000313" key="1">
    <source>
        <dbReference type="Proteomes" id="UP000050795"/>
    </source>
</evidence>